<dbReference type="InterPro" id="IPR052980">
    <property type="entry name" value="Crinkler_effector"/>
</dbReference>
<feature type="non-terminal residue" evidence="1">
    <location>
        <position position="163"/>
    </location>
</feature>
<dbReference type="AlphaFoldDB" id="A0A9N9HKG6"/>
<dbReference type="PANTHER" id="PTHR33129:SF1">
    <property type="entry name" value="ATP-BINDING PROTEIN"/>
    <property type="match status" value="1"/>
</dbReference>
<sequence>MTPDKIKLKIEGAISLIDLKSLLKAQGEYFLDDGFSHKLIHIKTNEDLNDSLYTKAICIFASNFMENKCLEKFQKDHTDDLCSFIKNLRDISEIAVLHGKLFEMWSHAKICKEKTFQDFSNIKDINIREGIYYQPVTKNYQSIDSYIHPNQLLQITIADRHRV</sequence>
<dbReference type="PANTHER" id="PTHR33129">
    <property type="entry name" value="PROTEIN KINASE DOMAIN-CONTAINING PROTEIN-RELATED"/>
    <property type="match status" value="1"/>
</dbReference>
<dbReference type="EMBL" id="CAJVPQ010006207">
    <property type="protein sequence ID" value="CAG8681997.1"/>
    <property type="molecule type" value="Genomic_DNA"/>
</dbReference>
<dbReference type="OrthoDB" id="2442361at2759"/>
<feature type="non-terminal residue" evidence="1">
    <location>
        <position position="1"/>
    </location>
</feature>
<gene>
    <name evidence="1" type="ORF">FCALED_LOCUS12550</name>
</gene>
<name>A0A9N9HKG6_9GLOM</name>
<dbReference type="Proteomes" id="UP000789570">
    <property type="component" value="Unassembled WGS sequence"/>
</dbReference>
<reference evidence="1" key="1">
    <citation type="submission" date="2021-06" db="EMBL/GenBank/DDBJ databases">
        <authorList>
            <person name="Kallberg Y."/>
            <person name="Tangrot J."/>
            <person name="Rosling A."/>
        </authorList>
    </citation>
    <scope>NUCLEOTIDE SEQUENCE</scope>
    <source>
        <strain evidence="1">UK204</strain>
    </source>
</reference>
<protein>
    <submittedName>
        <fullName evidence="1">6641_t:CDS:1</fullName>
    </submittedName>
</protein>
<evidence type="ECO:0000313" key="1">
    <source>
        <dbReference type="EMBL" id="CAG8681997.1"/>
    </source>
</evidence>
<proteinExistence type="predicted"/>
<evidence type="ECO:0000313" key="2">
    <source>
        <dbReference type="Proteomes" id="UP000789570"/>
    </source>
</evidence>
<keyword evidence="2" id="KW-1185">Reference proteome</keyword>
<comment type="caution">
    <text evidence="1">The sequence shown here is derived from an EMBL/GenBank/DDBJ whole genome shotgun (WGS) entry which is preliminary data.</text>
</comment>
<accession>A0A9N9HKG6</accession>
<organism evidence="1 2">
    <name type="scientific">Funneliformis caledonium</name>
    <dbReference type="NCBI Taxonomy" id="1117310"/>
    <lineage>
        <taxon>Eukaryota</taxon>
        <taxon>Fungi</taxon>
        <taxon>Fungi incertae sedis</taxon>
        <taxon>Mucoromycota</taxon>
        <taxon>Glomeromycotina</taxon>
        <taxon>Glomeromycetes</taxon>
        <taxon>Glomerales</taxon>
        <taxon>Glomeraceae</taxon>
        <taxon>Funneliformis</taxon>
    </lineage>
</organism>